<protein>
    <submittedName>
        <fullName evidence="1">Uncharacterized protein</fullName>
    </submittedName>
</protein>
<name>A0A9E5MJV0_9MICO</name>
<reference evidence="1 2" key="2">
    <citation type="submission" date="2020-03" db="EMBL/GenBank/DDBJ databases">
        <title>Chryseoglobus sp. isolated from a deep-sea seamount.</title>
        <authorList>
            <person name="Zhang D.-C."/>
        </authorList>
    </citation>
    <scope>NUCLEOTIDE SEQUENCE [LARGE SCALE GENOMIC DNA]</scope>
    <source>
        <strain evidence="1 2">KN1116</strain>
    </source>
</reference>
<proteinExistence type="predicted"/>
<gene>
    <name evidence="1" type="ORF">FK219_000860</name>
</gene>
<sequence>MDMPQRGVDNTVCSLAQTTRATPRSSATGLAGITEIINDAPSDAKYLHQAALSRTKTVVATIFRAHRYWCVTNAAPVWLR</sequence>
<evidence type="ECO:0000313" key="2">
    <source>
        <dbReference type="Proteomes" id="UP000818266"/>
    </source>
</evidence>
<evidence type="ECO:0000313" key="1">
    <source>
        <dbReference type="EMBL" id="NHF61801.1"/>
    </source>
</evidence>
<accession>A0A9E5MJV0</accession>
<dbReference type="RefSeq" id="WP_152581996.1">
    <property type="nucleotide sequence ID" value="NZ_VIKT02000001.1"/>
</dbReference>
<keyword evidence="2" id="KW-1185">Reference proteome</keyword>
<reference evidence="1 2" key="1">
    <citation type="submission" date="2019-06" db="EMBL/GenBank/DDBJ databases">
        <authorList>
            <person name="De-Chao Zhang Q."/>
        </authorList>
    </citation>
    <scope>NUCLEOTIDE SEQUENCE [LARGE SCALE GENOMIC DNA]</scope>
    <source>
        <strain evidence="1 2">KN1116</strain>
    </source>
</reference>
<comment type="caution">
    <text evidence="1">The sequence shown here is derived from an EMBL/GenBank/DDBJ whole genome shotgun (WGS) entry which is preliminary data.</text>
</comment>
<dbReference type="AlphaFoldDB" id="A0A9E5MJV0"/>
<dbReference type="EMBL" id="VIKT02000001">
    <property type="protein sequence ID" value="NHF61801.1"/>
    <property type="molecule type" value="Genomic_DNA"/>
</dbReference>
<dbReference type="Proteomes" id="UP000818266">
    <property type="component" value="Unassembled WGS sequence"/>
</dbReference>
<organism evidence="1 2">
    <name type="scientific">Microcella pacifica</name>
    <dbReference type="NCBI Taxonomy" id="2591847"/>
    <lineage>
        <taxon>Bacteria</taxon>
        <taxon>Bacillati</taxon>
        <taxon>Actinomycetota</taxon>
        <taxon>Actinomycetes</taxon>
        <taxon>Micrococcales</taxon>
        <taxon>Microbacteriaceae</taxon>
        <taxon>Microcella</taxon>
    </lineage>
</organism>